<dbReference type="GO" id="GO:0030686">
    <property type="term" value="C:90S preribosome"/>
    <property type="evidence" value="ECO:0007669"/>
    <property type="project" value="TreeGrafter"/>
</dbReference>
<accession>A0AA35S9G0</accession>
<proteinExistence type="predicted"/>
<dbReference type="FunFam" id="2.130.10.10:FF:000378">
    <property type="entry name" value="U3 small nucleolar RNA-associated protein 7"/>
    <property type="match status" value="1"/>
</dbReference>
<dbReference type="AlphaFoldDB" id="A0AA35S9G0"/>
<reference evidence="9" key="1">
    <citation type="submission" date="2023-03" db="EMBL/GenBank/DDBJ databases">
        <authorList>
            <person name="Steffen K."/>
            <person name="Cardenas P."/>
        </authorList>
    </citation>
    <scope>NUCLEOTIDE SEQUENCE</scope>
</reference>
<comment type="caution">
    <text evidence="9">The sequence shown here is derived from an EMBL/GenBank/DDBJ whole genome shotgun (WGS) entry which is preliminary data.</text>
</comment>
<comment type="subcellular location">
    <subcellularLocation>
        <location evidence="1">Nucleus</location>
        <location evidence="1">Nucleolus</location>
    </subcellularLocation>
</comment>
<dbReference type="InterPro" id="IPR036322">
    <property type="entry name" value="WD40_repeat_dom_sf"/>
</dbReference>
<gene>
    <name evidence="9" type="ORF">GBAR_LOCUS14775</name>
</gene>
<keyword evidence="4" id="KW-0677">Repeat</keyword>
<evidence type="ECO:0000256" key="5">
    <source>
        <dbReference type="ARBA" id="ARBA00023242"/>
    </source>
</evidence>
<keyword evidence="5" id="KW-0539">Nucleus</keyword>
<evidence type="ECO:0000256" key="2">
    <source>
        <dbReference type="ARBA" id="ARBA00022552"/>
    </source>
</evidence>
<dbReference type="PANTHER" id="PTHR14085:SF3">
    <property type="entry name" value="WD REPEAT-CONTAINING PROTEIN 46"/>
    <property type="match status" value="1"/>
</dbReference>
<feature type="region of interest" description="Disordered" evidence="7">
    <location>
        <begin position="448"/>
        <end position="522"/>
    </location>
</feature>
<protein>
    <submittedName>
        <fullName evidence="9">Probable U3 small nucleolar RNA-associated protein 7</fullName>
    </submittedName>
</protein>
<dbReference type="Proteomes" id="UP001174909">
    <property type="component" value="Unassembled WGS sequence"/>
</dbReference>
<feature type="repeat" description="WD" evidence="6">
    <location>
        <begin position="281"/>
        <end position="322"/>
    </location>
</feature>
<dbReference type="SMART" id="SM00320">
    <property type="entry name" value="WD40"/>
    <property type="match status" value="5"/>
</dbReference>
<evidence type="ECO:0000256" key="3">
    <source>
        <dbReference type="ARBA" id="ARBA00022574"/>
    </source>
</evidence>
<keyword evidence="10" id="KW-1185">Reference proteome</keyword>
<dbReference type="SMART" id="SM01033">
    <property type="entry name" value="BING4CT"/>
    <property type="match status" value="1"/>
</dbReference>
<feature type="domain" description="BING4 C-terminal" evidence="8">
    <location>
        <begin position="362"/>
        <end position="440"/>
    </location>
</feature>
<dbReference type="PANTHER" id="PTHR14085">
    <property type="entry name" value="WD-REPEAT PROTEIN BING4"/>
    <property type="match status" value="1"/>
</dbReference>
<feature type="compositionally biased region" description="Basic and acidic residues" evidence="7">
    <location>
        <begin position="496"/>
        <end position="514"/>
    </location>
</feature>
<evidence type="ECO:0000259" key="8">
    <source>
        <dbReference type="SMART" id="SM01033"/>
    </source>
</evidence>
<evidence type="ECO:0000256" key="6">
    <source>
        <dbReference type="PROSITE-ProRule" id="PRU00221"/>
    </source>
</evidence>
<keyword evidence="2" id="KW-0698">rRNA processing</keyword>
<evidence type="ECO:0000313" key="10">
    <source>
        <dbReference type="Proteomes" id="UP001174909"/>
    </source>
</evidence>
<feature type="compositionally biased region" description="Basic residues" evidence="7">
    <location>
        <begin position="477"/>
        <end position="495"/>
    </location>
</feature>
<feature type="compositionally biased region" description="Basic and acidic residues" evidence="7">
    <location>
        <begin position="1"/>
        <end position="41"/>
    </location>
</feature>
<dbReference type="InterPro" id="IPR040315">
    <property type="entry name" value="WDR46/Utp7"/>
</dbReference>
<dbReference type="GO" id="GO:0000462">
    <property type="term" value="P:maturation of SSU-rRNA from tricistronic rRNA transcript (SSU-rRNA, 5.8S rRNA, LSU-rRNA)"/>
    <property type="evidence" value="ECO:0007669"/>
    <property type="project" value="TreeGrafter"/>
</dbReference>
<dbReference type="Pfam" id="PF08149">
    <property type="entry name" value="BING4CT"/>
    <property type="match status" value="1"/>
</dbReference>
<name>A0AA35S9G0_GEOBA</name>
<dbReference type="GO" id="GO:0032040">
    <property type="term" value="C:small-subunit processome"/>
    <property type="evidence" value="ECO:0007669"/>
    <property type="project" value="TreeGrafter"/>
</dbReference>
<dbReference type="Gene3D" id="2.130.10.10">
    <property type="entry name" value="YVTN repeat-like/Quinoprotein amine dehydrogenase"/>
    <property type="match status" value="1"/>
</dbReference>
<organism evidence="9 10">
    <name type="scientific">Geodia barretti</name>
    <name type="common">Barrett's horny sponge</name>
    <dbReference type="NCBI Taxonomy" id="519541"/>
    <lineage>
        <taxon>Eukaryota</taxon>
        <taxon>Metazoa</taxon>
        <taxon>Porifera</taxon>
        <taxon>Demospongiae</taxon>
        <taxon>Heteroscleromorpha</taxon>
        <taxon>Tetractinellida</taxon>
        <taxon>Astrophorina</taxon>
        <taxon>Geodiidae</taxon>
        <taxon>Geodia</taxon>
    </lineage>
</organism>
<dbReference type="PROSITE" id="PS00678">
    <property type="entry name" value="WD_REPEATS_1"/>
    <property type="match status" value="1"/>
</dbReference>
<evidence type="ECO:0000256" key="1">
    <source>
        <dbReference type="ARBA" id="ARBA00004604"/>
    </source>
</evidence>
<dbReference type="InterPro" id="IPR015943">
    <property type="entry name" value="WD40/YVTN_repeat-like_dom_sf"/>
</dbReference>
<evidence type="ECO:0000313" key="9">
    <source>
        <dbReference type="EMBL" id="CAI8025619.1"/>
    </source>
</evidence>
<evidence type="ECO:0000256" key="4">
    <source>
        <dbReference type="ARBA" id="ARBA00022737"/>
    </source>
</evidence>
<dbReference type="Pfam" id="PF00400">
    <property type="entry name" value="WD40"/>
    <property type="match status" value="1"/>
</dbReference>
<dbReference type="PROSITE" id="PS50082">
    <property type="entry name" value="WD_REPEATS_2"/>
    <property type="match status" value="1"/>
</dbReference>
<feature type="region of interest" description="Disordered" evidence="7">
    <location>
        <begin position="1"/>
        <end position="64"/>
    </location>
</feature>
<dbReference type="InterPro" id="IPR012952">
    <property type="entry name" value="BING4_C_dom"/>
</dbReference>
<dbReference type="PROSITE" id="PS50294">
    <property type="entry name" value="WD_REPEATS_REGION"/>
    <property type="match status" value="1"/>
</dbReference>
<keyword evidence="3 6" id="KW-0853">WD repeat</keyword>
<dbReference type="InterPro" id="IPR019775">
    <property type="entry name" value="WD40_repeat_CS"/>
</dbReference>
<sequence>MFSAEVEKRSKEHENQRQESERLALRKKDVRRNVHKYDRRGGGRTKASGGGRGLKRIRQQKEKHAELAARTSARMELLLNEDAGCVEAEGAERTFRYRQSEMAAAVPVAAAQNYFDLQLEQLGPYSLSYSRNGRNLLIGGAKGHIATMDWREKRLVTEFNVREAVRDVQFLHNEMLFAVAQKRSVYIYDHTGMELHCLKRHSHVNRLTFLPYHFLLVTADDHGTLRYLDTSTGQSVAEIRTRLGALKCVAQNPRNAVVQLGHFNGSVSLWSPSVSSPLAKIQCHRGPLTSLAVDTPGHYLLTAAMDSTVKVWDMRTYQPLHTYKMPRPAISMDISGRGLLAVGRGRQVSIWRDVFSQKQLSPYLTHGVKGEICSLQFCPFEDCLGIGHALGFSSMLTPGSGEPNFDALEANPFQTKRQRQEAEVKQLLEKIPPELIQIESDSIARLRKTSGVEEEEVGEEGGSRERRGTRVGGKTLALKRQKSREHFARAKRRTAVHKELENQKRSQTGDKSDCSDEAGAQKNIILARFRK</sequence>
<dbReference type="EMBL" id="CASHTH010002169">
    <property type="protein sequence ID" value="CAI8025619.1"/>
    <property type="molecule type" value="Genomic_DNA"/>
</dbReference>
<evidence type="ECO:0000256" key="7">
    <source>
        <dbReference type="SAM" id="MobiDB-lite"/>
    </source>
</evidence>
<dbReference type="InterPro" id="IPR001680">
    <property type="entry name" value="WD40_rpt"/>
</dbReference>
<dbReference type="SUPFAM" id="SSF50978">
    <property type="entry name" value="WD40 repeat-like"/>
    <property type="match status" value="1"/>
</dbReference>